<dbReference type="AlphaFoldDB" id="A0A238LBF0"/>
<protein>
    <recommendedName>
        <fullName evidence="3">Transposase</fullName>
    </recommendedName>
</protein>
<name>A0A238LBF0_9RHOB</name>
<sequence length="69" mass="7736">MSKREGIFKRIMAWLTAKYGQRKTLMIDATYLNAHRTATSMAARNGGYGRVIGRTKGGINTYLHAACER</sequence>
<evidence type="ECO:0000313" key="1">
    <source>
        <dbReference type="EMBL" id="SMY06958.1"/>
    </source>
</evidence>
<proteinExistence type="predicted"/>
<dbReference type="Proteomes" id="UP000201613">
    <property type="component" value="Unassembled WGS sequence"/>
</dbReference>
<keyword evidence="2" id="KW-1185">Reference proteome</keyword>
<dbReference type="EMBL" id="FXZK01000001">
    <property type="protein sequence ID" value="SMY06958.1"/>
    <property type="molecule type" value="Genomic_DNA"/>
</dbReference>
<accession>A0A238LBF0</accession>
<evidence type="ECO:0008006" key="3">
    <source>
        <dbReference type="Google" id="ProtNLM"/>
    </source>
</evidence>
<evidence type="ECO:0000313" key="2">
    <source>
        <dbReference type="Proteomes" id="UP000201613"/>
    </source>
</evidence>
<organism evidence="1 2">
    <name type="scientific">Flavimaricola marinus</name>
    <dbReference type="NCBI Taxonomy" id="1819565"/>
    <lineage>
        <taxon>Bacteria</taxon>
        <taxon>Pseudomonadati</taxon>
        <taxon>Pseudomonadota</taxon>
        <taxon>Alphaproteobacteria</taxon>
        <taxon>Rhodobacterales</taxon>
        <taxon>Paracoccaceae</taxon>
        <taxon>Flavimaricola</taxon>
    </lineage>
</organism>
<gene>
    <name evidence="1" type="ORF">LOM8899_01088</name>
</gene>
<reference evidence="1 2" key="1">
    <citation type="submission" date="2017-05" db="EMBL/GenBank/DDBJ databases">
        <authorList>
            <person name="Song R."/>
            <person name="Chenine A.L."/>
            <person name="Ruprecht R.M."/>
        </authorList>
    </citation>
    <scope>NUCLEOTIDE SEQUENCE [LARGE SCALE GENOMIC DNA]</scope>
    <source>
        <strain evidence="1 2">CECT 8899</strain>
    </source>
</reference>